<dbReference type="PANTHER" id="PTHR22916:SF3">
    <property type="entry name" value="UDP-GLCNAC:BETAGAL BETA-1,3-N-ACETYLGLUCOSAMINYLTRANSFERASE-LIKE PROTEIN 1"/>
    <property type="match status" value="1"/>
</dbReference>
<protein>
    <submittedName>
        <fullName evidence="2">Putative glycosyltransferase EpsH</fullName>
        <ecNumber evidence="2">2.4.-.-</ecNumber>
    </submittedName>
</protein>
<sequence length="308" mass="36848">MKNMKHKYKITLFTPTYNRGYIISRLYESIKRQTFRDFEWIIFDDGSTDDTESLVNIWKSENNDFPIIYMKGKNGGKCRATNRALEVAQGEIFFTIDSDDYLTDDACEKINDWMESIRNLPDYCGIVANRGQSPTETRNTTWRDDPKSPWYNKPYRDATFLERYPETTKYPIDGERAEVFWTDIFKKYPYPEFDGENFITPCIPWNRMAHDGFKIRVFEDIIWIWEYLDDGLTVKGANNRFLNNPQGHFLTHYEKAKFLHYSFIKKLKMYYTFYCDFSDRLPIEKIAEYLHAPKFLISMCAKVHKLRK</sequence>
<name>A0A2N0UZB1_9FIRM</name>
<proteinExistence type="predicted"/>
<dbReference type="PANTHER" id="PTHR22916">
    <property type="entry name" value="GLYCOSYLTRANSFERASE"/>
    <property type="match status" value="1"/>
</dbReference>
<dbReference type="Gene3D" id="3.90.550.10">
    <property type="entry name" value="Spore Coat Polysaccharide Biosynthesis Protein SpsA, Chain A"/>
    <property type="match status" value="1"/>
</dbReference>
<dbReference type="EC" id="2.4.-.-" evidence="2"/>
<keyword evidence="2" id="KW-0808">Transferase</keyword>
<dbReference type="EMBL" id="NNSR01000028">
    <property type="protein sequence ID" value="PKD32320.1"/>
    <property type="molecule type" value="Genomic_DNA"/>
</dbReference>
<comment type="caution">
    <text evidence="2">The sequence shown here is derived from an EMBL/GenBank/DDBJ whole genome shotgun (WGS) entry which is preliminary data.</text>
</comment>
<keyword evidence="3" id="KW-1185">Reference proteome</keyword>
<dbReference type="AlphaFoldDB" id="A0A2N0UZB1"/>
<accession>A0A2N0UZB1</accession>
<evidence type="ECO:0000259" key="1">
    <source>
        <dbReference type="Pfam" id="PF00535"/>
    </source>
</evidence>
<feature type="domain" description="Glycosyltransferase 2-like" evidence="1">
    <location>
        <begin position="12"/>
        <end position="163"/>
    </location>
</feature>
<dbReference type="Pfam" id="PF00535">
    <property type="entry name" value="Glycos_transf_2"/>
    <property type="match status" value="1"/>
</dbReference>
<dbReference type="RefSeq" id="WP_101028621.1">
    <property type="nucleotide sequence ID" value="NZ_CABMMZ010000028.1"/>
</dbReference>
<gene>
    <name evidence="2" type="primary">epsH</name>
    <name evidence="2" type="ORF">RBATCC27255_00530</name>
</gene>
<keyword evidence="2" id="KW-0328">Glycosyltransferase</keyword>
<evidence type="ECO:0000313" key="3">
    <source>
        <dbReference type="Proteomes" id="UP000233425"/>
    </source>
</evidence>
<dbReference type="Proteomes" id="UP000233425">
    <property type="component" value="Unassembled WGS sequence"/>
</dbReference>
<organism evidence="2 3">
    <name type="scientific">Ruminococcus bromii</name>
    <dbReference type="NCBI Taxonomy" id="40518"/>
    <lineage>
        <taxon>Bacteria</taxon>
        <taxon>Bacillati</taxon>
        <taxon>Bacillota</taxon>
        <taxon>Clostridia</taxon>
        <taxon>Eubacteriales</taxon>
        <taxon>Oscillospiraceae</taxon>
        <taxon>Ruminococcus</taxon>
    </lineage>
</organism>
<dbReference type="InterPro" id="IPR029044">
    <property type="entry name" value="Nucleotide-diphossugar_trans"/>
</dbReference>
<dbReference type="SUPFAM" id="SSF53448">
    <property type="entry name" value="Nucleotide-diphospho-sugar transferases"/>
    <property type="match status" value="1"/>
</dbReference>
<reference evidence="2" key="1">
    <citation type="journal article" date="2018" name="Environ. Microbiol.">
        <title>Sporulation capability and amylosome conservation among diverse human colonic and rumen isolates of the keystone starch-degrader Ruminococcus bromii.</title>
        <authorList>
            <person name="Mukhopadhya I."/>
            <person name="Morais S."/>
            <person name="Laverde-Gomez J."/>
            <person name="Sheridan P.O."/>
            <person name="Walker A.W."/>
            <person name="Kelly W."/>
            <person name="Klieve A.V."/>
            <person name="Ouwerkerk D."/>
            <person name="Duncan S.H."/>
            <person name="Louis P."/>
            <person name="Koropatkin N."/>
            <person name="Cockburn D."/>
            <person name="Kibler R."/>
            <person name="Cooper P.J."/>
            <person name="Sandoval C."/>
            <person name="Crost E."/>
            <person name="Juge N."/>
            <person name="Bayer E.A."/>
            <person name="Flint H.J."/>
        </authorList>
    </citation>
    <scope>NUCLEOTIDE SEQUENCE [LARGE SCALE GENOMIC DNA]</scope>
    <source>
        <strain evidence="2">ATCC 27255</strain>
    </source>
</reference>
<dbReference type="InterPro" id="IPR001173">
    <property type="entry name" value="Glyco_trans_2-like"/>
</dbReference>
<dbReference type="CDD" id="cd00761">
    <property type="entry name" value="Glyco_tranf_GTA_type"/>
    <property type="match status" value="1"/>
</dbReference>
<dbReference type="GO" id="GO:0016758">
    <property type="term" value="F:hexosyltransferase activity"/>
    <property type="evidence" value="ECO:0007669"/>
    <property type="project" value="UniProtKB-ARBA"/>
</dbReference>
<evidence type="ECO:0000313" key="2">
    <source>
        <dbReference type="EMBL" id="PKD32320.1"/>
    </source>
</evidence>